<comment type="caution">
    <text evidence="1">The sequence shown here is derived from an EMBL/GenBank/DDBJ whole genome shotgun (WGS) entry which is preliminary data.</text>
</comment>
<proteinExistence type="predicted"/>
<evidence type="ECO:0000313" key="1">
    <source>
        <dbReference type="EMBL" id="NYJ36095.1"/>
    </source>
</evidence>
<keyword evidence="2" id="KW-1185">Reference proteome</keyword>
<dbReference type="EMBL" id="JACCFS010000001">
    <property type="protein sequence ID" value="NYJ36095.1"/>
    <property type="molecule type" value="Genomic_DNA"/>
</dbReference>
<evidence type="ECO:0000313" key="2">
    <source>
        <dbReference type="Proteomes" id="UP000572051"/>
    </source>
</evidence>
<name>A0A7Z0EPY6_9ACTN</name>
<reference evidence="1 2" key="1">
    <citation type="submission" date="2020-07" db="EMBL/GenBank/DDBJ databases">
        <title>Sequencing the genomes of 1000 actinobacteria strains.</title>
        <authorList>
            <person name="Klenk H.-P."/>
        </authorList>
    </citation>
    <scope>NUCLEOTIDE SEQUENCE [LARGE SCALE GENOMIC DNA]</scope>
    <source>
        <strain evidence="1 2">DSM 44442</strain>
    </source>
</reference>
<organism evidence="1 2">
    <name type="scientific">Nocardiopsis aegyptia</name>
    <dbReference type="NCBI Taxonomy" id="220378"/>
    <lineage>
        <taxon>Bacteria</taxon>
        <taxon>Bacillati</taxon>
        <taxon>Actinomycetota</taxon>
        <taxon>Actinomycetes</taxon>
        <taxon>Streptosporangiales</taxon>
        <taxon>Nocardiopsidaceae</taxon>
        <taxon>Nocardiopsis</taxon>
    </lineage>
</organism>
<accession>A0A7Z0EPY6</accession>
<dbReference type="AlphaFoldDB" id="A0A7Z0EPY6"/>
<gene>
    <name evidence="1" type="ORF">HNR10_003976</name>
</gene>
<sequence>MPDFRRDMRVSPPRNARFRSVFALLPPERGSFTLGPVFTTP</sequence>
<dbReference type="Proteomes" id="UP000572051">
    <property type="component" value="Unassembled WGS sequence"/>
</dbReference>
<protein>
    <submittedName>
        <fullName evidence="1">Uncharacterized protein</fullName>
    </submittedName>
</protein>